<accession>L1IL35</accession>
<keyword evidence="3" id="KW-1185">Reference proteome</keyword>
<dbReference type="EMBL" id="JH993065">
    <property type="protein sequence ID" value="EKX36968.1"/>
    <property type="molecule type" value="Genomic_DNA"/>
</dbReference>
<gene>
    <name evidence="1" type="ORF">GUITHDRAFT_155083</name>
</gene>
<dbReference type="GeneID" id="17293757"/>
<protein>
    <submittedName>
        <fullName evidence="1 2">Uncharacterized protein</fullName>
    </submittedName>
</protein>
<dbReference type="PaxDb" id="55529-EKX36968"/>
<reference evidence="1 3" key="1">
    <citation type="journal article" date="2012" name="Nature">
        <title>Algal genomes reveal evolutionary mosaicism and the fate of nucleomorphs.</title>
        <authorList>
            <consortium name="DOE Joint Genome Institute"/>
            <person name="Curtis B.A."/>
            <person name="Tanifuji G."/>
            <person name="Burki F."/>
            <person name="Gruber A."/>
            <person name="Irimia M."/>
            <person name="Maruyama S."/>
            <person name="Arias M.C."/>
            <person name="Ball S.G."/>
            <person name="Gile G.H."/>
            <person name="Hirakawa Y."/>
            <person name="Hopkins J.F."/>
            <person name="Kuo A."/>
            <person name="Rensing S.A."/>
            <person name="Schmutz J."/>
            <person name="Symeonidi A."/>
            <person name="Elias M."/>
            <person name="Eveleigh R.J."/>
            <person name="Herman E.K."/>
            <person name="Klute M.J."/>
            <person name="Nakayama T."/>
            <person name="Obornik M."/>
            <person name="Reyes-Prieto A."/>
            <person name="Armbrust E.V."/>
            <person name="Aves S.J."/>
            <person name="Beiko R.G."/>
            <person name="Coutinho P."/>
            <person name="Dacks J.B."/>
            <person name="Durnford D.G."/>
            <person name="Fast N.M."/>
            <person name="Green B.R."/>
            <person name="Grisdale C.J."/>
            <person name="Hempel F."/>
            <person name="Henrissat B."/>
            <person name="Hoppner M.P."/>
            <person name="Ishida K."/>
            <person name="Kim E."/>
            <person name="Koreny L."/>
            <person name="Kroth P.G."/>
            <person name="Liu Y."/>
            <person name="Malik S.B."/>
            <person name="Maier U.G."/>
            <person name="McRose D."/>
            <person name="Mock T."/>
            <person name="Neilson J.A."/>
            <person name="Onodera N.T."/>
            <person name="Poole A.M."/>
            <person name="Pritham E.J."/>
            <person name="Richards T.A."/>
            <person name="Rocap G."/>
            <person name="Roy S.W."/>
            <person name="Sarai C."/>
            <person name="Schaack S."/>
            <person name="Shirato S."/>
            <person name="Slamovits C.H."/>
            <person name="Spencer D.F."/>
            <person name="Suzuki S."/>
            <person name="Worden A.Z."/>
            <person name="Zauner S."/>
            <person name="Barry K."/>
            <person name="Bell C."/>
            <person name="Bharti A.K."/>
            <person name="Crow J.A."/>
            <person name="Grimwood J."/>
            <person name="Kramer R."/>
            <person name="Lindquist E."/>
            <person name="Lucas S."/>
            <person name="Salamov A."/>
            <person name="McFadden G.I."/>
            <person name="Lane C.E."/>
            <person name="Keeling P.J."/>
            <person name="Gray M.W."/>
            <person name="Grigoriev I.V."/>
            <person name="Archibald J.M."/>
        </authorList>
    </citation>
    <scope>NUCLEOTIDE SEQUENCE</scope>
    <source>
        <strain evidence="1 3">CCMP2712</strain>
    </source>
</reference>
<name>L1IL35_GUITC</name>
<dbReference type="AlphaFoldDB" id="L1IL35"/>
<dbReference type="HOGENOM" id="CLU_3054409_0_0_1"/>
<reference evidence="3" key="2">
    <citation type="submission" date="2012-11" db="EMBL/GenBank/DDBJ databases">
        <authorList>
            <person name="Kuo A."/>
            <person name="Curtis B.A."/>
            <person name="Tanifuji G."/>
            <person name="Burki F."/>
            <person name="Gruber A."/>
            <person name="Irimia M."/>
            <person name="Maruyama S."/>
            <person name="Arias M.C."/>
            <person name="Ball S.G."/>
            <person name="Gile G.H."/>
            <person name="Hirakawa Y."/>
            <person name="Hopkins J.F."/>
            <person name="Rensing S.A."/>
            <person name="Schmutz J."/>
            <person name="Symeonidi A."/>
            <person name="Elias M."/>
            <person name="Eveleigh R.J."/>
            <person name="Herman E.K."/>
            <person name="Klute M.J."/>
            <person name="Nakayama T."/>
            <person name="Obornik M."/>
            <person name="Reyes-Prieto A."/>
            <person name="Armbrust E.V."/>
            <person name="Aves S.J."/>
            <person name="Beiko R.G."/>
            <person name="Coutinho P."/>
            <person name="Dacks J.B."/>
            <person name="Durnford D.G."/>
            <person name="Fast N.M."/>
            <person name="Green B.R."/>
            <person name="Grisdale C."/>
            <person name="Hempe F."/>
            <person name="Henrissat B."/>
            <person name="Hoppner M.P."/>
            <person name="Ishida K.-I."/>
            <person name="Kim E."/>
            <person name="Koreny L."/>
            <person name="Kroth P.G."/>
            <person name="Liu Y."/>
            <person name="Malik S.-B."/>
            <person name="Maier U.G."/>
            <person name="McRose D."/>
            <person name="Mock T."/>
            <person name="Neilson J.A."/>
            <person name="Onodera N.T."/>
            <person name="Poole A.M."/>
            <person name="Pritham E.J."/>
            <person name="Richards T.A."/>
            <person name="Rocap G."/>
            <person name="Roy S.W."/>
            <person name="Sarai C."/>
            <person name="Schaack S."/>
            <person name="Shirato S."/>
            <person name="Slamovits C.H."/>
            <person name="Spencer D.F."/>
            <person name="Suzuki S."/>
            <person name="Worden A.Z."/>
            <person name="Zauner S."/>
            <person name="Barry K."/>
            <person name="Bell C."/>
            <person name="Bharti A.K."/>
            <person name="Crow J.A."/>
            <person name="Grimwood J."/>
            <person name="Kramer R."/>
            <person name="Lindquist E."/>
            <person name="Lucas S."/>
            <person name="Salamov A."/>
            <person name="McFadden G.I."/>
            <person name="Lane C.E."/>
            <person name="Keeling P.J."/>
            <person name="Gray M.W."/>
            <person name="Grigoriev I.V."/>
            <person name="Archibald J.M."/>
        </authorList>
    </citation>
    <scope>NUCLEOTIDE SEQUENCE</scope>
    <source>
        <strain evidence="3">CCMP2712</strain>
    </source>
</reference>
<sequence>MFELLGVFGRKVPAVDIKPVMQAEVPSYKAAEISACSAADCTSSPMLKESLSQY</sequence>
<dbReference type="EnsemblProtists" id="EKX36968">
    <property type="protein sequence ID" value="EKX36968"/>
    <property type="gene ID" value="GUITHDRAFT_155083"/>
</dbReference>
<evidence type="ECO:0000313" key="2">
    <source>
        <dbReference type="EnsemblProtists" id="EKX36968"/>
    </source>
</evidence>
<organism evidence="1">
    <name type="scientific">Guillardia theta (strain CCMP2712)</name>
    <name type="common">Cryptophyte</name>
    <dbReference type="NCBI Taxonomy" id="905079"/>
    <lineage>
        <taxon>Eukaryota</taxon>
        <taxon>Cryptophyceae</taxon>
        <taxon>Pyrenomonadales</taxon>
        <taxon>Geminigeraceae</taxon>
        <taxon>Guillardia</taxon>
    </lineage>
</organism>
<dbReference type="KEGG" id="gtt:GUITHDRAFT_155083"/>
<reference evidence="2" key="3">
    <citation type="submission" date="2016-03" db="UniProtKB">
        <authorList>
            <consortium name="EnsemblProtists"/>
        </authorList>
    </citation>
    <scope>IDENTIFICATION</scope>
</reference>
<dbReference type="RefSeq" id="XP_005823948.1">
    <property type="nucleotide sequence ID" value="XM_005823891.1"/>
</dbReference>
<evidence type="ECO:0000313" key="3">
    <source>
        <dbReference type="Proteomes" id="UP000011087"/>
    </source>
</evidence>
<proteinExistence type="predicted"/>
<dbReference type="Proteomes" id="UP000011087">
    <property type="component" value="Unassembled WGS sequence"/>
</dbReference>
<evidence type="ECO:0000313" key="1">
    <source>
        <dbReference type="EMBL" id="EKX36968.1"/>
    </source>
</evidence>